<dbReference type="EMBL" id="JAPFRF010000003">
    <property type="protein sequence ID" value="KAJ7338286.1"/>
    <property type="molecule type" value="Genomic_DNA"/>
</dbReference>
<sequence>MPFLWPPQAGPSAAVSSLQPSEEPFLPLGTLEGLRVGGEGRAKSRVLSPAPCLAAEGGGEELGESSRPLLRAQEDLDTIRAQEGGQGKRLKGGFHDGALPLPPHPSRAPTEGQGARREGSSLLPGRDPHGPPSGGATPRRRDTEPSGASCPARQLGWAGLGWAGVSSLSGRGGGGGGEEDLKAVAAAGLSSQRRHQEQQQQQQQQQEEEEEEEEESRAHPLGQDFTPVCRESFAGPAGPTHLEDALFWRPFCSSHATGPALCYQRHRRSPNHAAPRGSSLALHHSHRAEPGAGHCGRPERARPRAAEHPAGHAEGPPDPRDRPGPAGAPGRLGLHRGPGPQPDAVREGCQECWPAGPRTFQHTPCGREGSDRLHRPLLREQDLPLPGHEEGPYPQRPRHPAAGGPGGHGGAYPPHAQPPTPCGRRLQVGLPGCRDLPPDLRPRQPHQAVL</sequence>
<protein>
    <submittedName>
        <fullName evidence="2">Uncharacterized protein</fullName>
    </submittedName>
</protein>
<feature type="compositionally biased region" description="Basic and acidic residues" evidence="1">
    <location>
        <begin position="368"/>
        <end position="391"/>
    </location>
</feature>
<feature type="region of interest" description="Disordered" evidence="1">
    <location>
        <begin position="1"/>
        <end position="22"/>
    </location>
</feature>
<feature type="compositionally biased region" description="Basic and acidic residues" evidence="1">
    <location>
        <begin position="296"/>
        <end position="323"/>
    </location>
</feature>
<evidence type="ECO:0000256" key="1">
    <source>
        <dbReference type="SAM" id="MobiDB-lite"/>
    </source>
</evidence>
<evidence type="ECO:0000313" key="2">
    <source>
        <dbReference type="EMBL" id="KAJ7338286.1"/>
    </source>
</evidence>
<feature type="compositionally biased region" description="Acidic residues" evidence="1">
    <location>
        <begin position="206"/>
        <end position="215"/>
    </location>
</feature>
<gene>
    <name evidence="2" type="ORF">JRQ81_011055</name>
</gene>
<feature type="region of interest" description="Disordered" evidence="1">
    <location>
        <begin position="81"/>
        <end position="241"/>
    </location>
</feature>
<reference evidence="2" key="1">
    <citation type="journal article" date="2023" name="DNA Res.">
        <title>Chromosome-level genome assembly of Phrynocephalus forsythii using third-generation DNA sequencing and Hi-C analysis.</title>
        <authorList>
            <person name="Qi Y."/>
            <person name="Zhao W."/>
            <person name="Zhao Y."/>
            <person name="Niu C."/>
            <person name="Cao S."/>
            <person name="Zhang Y."/>
        </authorList>
    </citation>
    <scope>NUCLEOTIDE SEQUENCE</scope>
    <source>
        <tissue evidence="2">Muscle</tissue>
    </source>
</reference>
<comment type="caution">
    <text evidence="2">The sequence shown here is derived from an EMBL/GenBank/DDBJ whole genome shotgun (WGS) entry which is preliminary data.</text>
</comment>
<organism evidence="2 3">
    <name type="scientific">Phrynocephalus forsythii</name>
    <dbReference type="NCBI Taxonomy" id="171643"/>
    <lineage>
        <taxon>Eukaryota</taxon>
        <taxon>Metazoa</taxon>
        <taxon>Chordata</taxon>
        <taxon>Craniata</taxon>
        <taxon>Vertebrata</taxon>
        <taxon>Euteleostomi</taxon>
        <taxon>Lepidosauria</taxon>
        <taxon>Squamata</taxon>
        <taxon>Bifurcata</taxon>
        <taxon>Unidentata</taxon>
        <taxon>Episquamata</taxon>
        <taxon>Toxicofera</taxon>
        <taxon>Iguania</taxon>
        <taxon>Acrodonta</taxon>
        <taxon>Agamidae</taxon>
        <taxon>Agaminae</taxon>
        <taxon>Phrynocephalus</taxon>
    </lineage>
</organism>
<proteinExistence type="predicted"/>
<feature type="region of interest" description="Disordered" evidence="1">
    <location>
        <begin position="267"/>
        <end position="450"/>
    </location>
</feature>
<dbReference type="Proteomes" id="UP001142489">
    <property type="component" value="Unassembled WGS sequence"/>
</dbReference>
<accession>A0A9Q1B5F8</accession>
<name>A0A9Q1B5F8_9SAUR</name>
<dbReference type="AlphaFoldDB" id="A0A9Q1B5F8"/>
<feature type="compositionally biased region" description="Low complexity" evidence="1">
    <location>
        <begin position="324"/>
        <end position="338"/>
    </location>
</feature>
<keyword evidence="3" id="KW-1185">Reference proteome</keyword>
<evidence type="ECO:0000313" key="3">
    <source>
        <dbReference type="Proteomes" id="UP001142489"/>
    </source>
</evidence>